<dbReference type="EMBL" id="PEWA01000063">
    <property type="protein sequence ID" value="PIU72916.1"/>
    <property type="molecule type" value="Genomic_DNA"/>
</dbReference>
<name>A0A2M7AQZ1_9BACT</name>
<accession>A0A2M7AQZ1</accession>
<organism evidence="1 2">
    <name type="scientific">Candidatus Shapirobacteria bacterium CG06_land_8_20_14_3_00_40_12</name>
    <dbReference type="NCBI Taxonomy" id="1974881"/>
    <lineage>
        <taxon>Bacteria</taxon>
        <taxon>Candidatus Shapironibacteriota</taxon>
    </lineage>
</organism>
<gene>
    <name evidence="1" type="ORF">COS78_04355</name>
</gene>
<evidence type="ECO:0000313" key="2">
    <source>
        <dbReference type="Proteomes" id="UP000231407"/>
    </source>
</evidence>
<reference evidence="2" key="1">
    <citation type="submission" date="2017-09" db="EMBL/GenBank/DDBJ databases">
        <title>Depth-based differentiation of microbial function through sediment-hosted aquifers and enrichment of novel symbionts in the deep terrestrial subsurface.</title>
        <authorList>
            <person name="Probst A.J."/>
            <person name="Ladd B."/>
            <person name="Jarett J.K."/>
            <person name="Geller-Mcgrath D.E."/>
            <person name="Sieber C.M.K."/>
            <person name="Emerson J.B."/>
            <person name="Anantharaman K."/>
            <person name="Thomas B.C."/>
            <person name="Malmstrom R."/>
            <person name="Stieglmeier M."/>
            <person name="Klingl A."/>
            <person name="Woyke T."/>
            <person name="Ryan C.M."/>
            <person name="Banfield J.F."/>
        </authorList>
    </citation>
    <scope>NUCLEOTIDE SEQUENCE [LARGE SCALE GENOMIC DNA]</scope>
</reference>
<evidence type="ECO:0000313" key="1">
    <source>
        <dbReference type="EMBL" id="PIU72916.1"/>
    </source>
</evidence>
<sequence>MKKIVWVLKVPEGVRVMIKDGDKVCLNDVVYELEGGSVIRLPLKGWKNLKVSEKEEVKKKVDSRKLVKNELLWSYGWFGLHQLRSPMSGKCLGVDDLGMIMFLSESEAKYCSPITCQKVRVEKEKINFDLEGWEMEAEGMSKIRGWGEFRGKWVKSLSEISSNIKDEVIVVEGEEAIVAKAEALGVGGIILVGMKTENNFQETEIPIVKMEKKEVEDLIKLSKESAKSRVWLNPSSGKVLLVLE</sequence>
<comment type="caution">
    <text evidence="1">The sequence shown here is derived from an EMBL/GenBank/DDBJ whole genome shotgun (WGS) entry which is preliminary data.</text>
</comment>
<dbReference type="AlphaFoldDB" id="A0A2M7AQZ1"/>
<proteinExistence type="predicted"/>
<protein>
    <submittedName>
        <fullName evidence="1">Uncharacterized protein</fullName>
    </submittedName>
</protein>
<dbReference type="Proteomes" id="UP000231407">
    <property type="component" value="Unassembled WGS sequence"/>
</dbReference>